<proteinExistence type="predicted"/>
<accession>A0A0D9ZT75</accession>
<name>A0A0D9ZT75_9ORYZ</name>
<evidence type="ECO:0000313" key="2">
    <source>
        <dbReference type="EnsemblPlants" id="OGLUM05G00550.1"/>
    </source>
</evidence>
<dbReference type="AlphaFoldDB" id="A0A0D9ZT75"/>
<protein>
    <recommendedName>
        <fullName evidence="1">F-box domain-containing protein</fullName>
    </recommendedName>
</protein>
<dbReference type="Gene3D" id="3.80.10.10">
    <property type="entry name" value="Ribonuclease Inhibitor"/>
    <property type="match status" value="1"/>
</dbReference>
<feature type="domain" description="F-box" evidence="1">
    <location>
        <begin position="11"/>
        <end position="58"/>
    </location>
</feature>
<dbReference type="STRING" id="40148.A0A0D9ZT75"/>
<dbReference type="eggNOG" id="ENOG502R3Z7">
    <property type="taxonomic scope" value="Eukaryota"/>
</dbReference>
<dbReference type="InterPro" id="IPR032675">
    <property type="entry name" value="LRR_dom_sf"/>
</dbReference>
<dbReference type="Gramene" id="OGLUM05G00550.1">
    <property type="protein sequence ID" value="OGLUM05G00550.1"/>
    <property type="gene ID" value="OGLUM05G00550"/>
</dbReference>
<dbReference type="PROSITE" id="PS50181">
    <property type="entry name" value="FBOX"/>
    <property type="match status" value="1"/>
</dbReference>
<keyword evidence="3" id="KW-1185">Reference proteome</keyword>
<organism evidence="2">
    <name type="scientific">Oryza glumipatula</name>
    <dbReference type="NCBI Taxonomy" id="40148"/>
    <lineage>
        <taxon>Eukaryota</taxon>
        <taxon>Viridiplantae</taxon>
        <taxon>Streptophyta</taxon>
        <taxon>Embryophyta</taxon>
        <taxon>Tracheophyta</taxon>
        <taxon>Spermatophyta</taxon>
        <taxon>Magnoliopsida</taxon>
        <taxon>Liliopsida</taxon>
        <taxon>Poales</taxon>
        <taxon>Poaceae</taxon>
        <taxon>BOP clade</taxon>
        <taxon>Oryzoideae</taxon>
        <taxon>Oryzeae</taxon>
        <taxon>Oryzinae</taxon>
        <taxon>Oryza</taxon>
    </lineage>
</organism>
<dbReference type="EnsemblPlants" id="OGLUM05G00550.1">
    <property type="protein sequence ID" value="OGLUM05G00550.1"/>
    <property type="gene ID" value="OGLUM05G00550"/>
</dbReference>
<dbReference type="Proteomes" id="UP000026961">
    <property type="component" value="Chromosome 5"/>
</dbReference>
<evidence type="ECO:0000313" key="3">
    <source>
        <dbReference type="Proteomes" id="UP000026961"/>
    </source>
</evidence>
<dbReference type="InterPro" id="IPR001810">
    <property type="entry name" value="F-box_dom"/>
</dbReference>
<dbReference type="SUPFAM" id="SSF81383">
    <property type="entry name" value="F-box domain"/>
    <property type="match status" value="1"/>
</dbReference>
<dbReference type="InterPro" id="IPR036047">
    <property type="entry name" value="F-box-like_dom_sf"/>
</dbReference>
<dbReference type="SUPFAM" id="SSF52047">
    <property type="entry name" value="RNI-like"/>
    <property type="match status" value="1"/>
</dbReference>
<dbReference type="InterPro" id="IPR044997">
    <property type="entry name" value="F-box_plant"/>
</dbReference>
<reference evidence="2" key="2">
    <citation type="submission" date="2018-05" db="EMBL/GenBank/DDBJ databases">
        <title>OgluRS3 (Oryza glumaepatula Reference Sequence Version 3).</title>
        <authorList>
            <person name="Zhang J."/>
            <person name="Kudrna D."/>
            <person name="Lee S."/>
            <person name="Talag J."/>
            <person name="Welchert J."/>
            <person name="Wing R.A."/>
        </authorList>
    </citation>
    <scope>NUCLEOTIDE SEQUENCE [LARGE SCALE GENOMIC DNA]</scope>
</reference>
<reference evidence="2" key="1">
    <citation type="submission" date="2015-04" db="UniProtKB">
        <authorList>
            <consortium name="EnsemblPlants"/>
        </authorList>
    </citation>
    <scope>IDENTIFICATION</scope>
</reference>
<dbReference type="HOGENOM" id="CLU_024168_2_1_1"/>
<evidence type="ECO:0000259" key="1">
    <source>
        <dbReference type="PROSITE" id="PS50181"/>
    </source>
</evidence>
<sequence length="409" mass="47056">MPNNAQCQVVDDRLSALPDEILIDILQRLQLPTAARTTTLARRWTHLLQSMNHLEIDVADFIPRRSAPSLKRNTMTRVKVAMSRYTQAMRTLLAPRAESPQLIIIRTLHLCFYLTDPYLHSVGRMLEDAVQSAGGRASKIEVLSFSILTEVPELLCTEKHLARYGRRFMSFFQAYPNAFRRLTSLSLWALRFGDSDIPNLLASCLQLQHLTLQDCDNGKRSLPFKLSDWLSTVPTLTSLHLDFQDEMVWILPEEPKKLFPIFRNLRNVYLCSISLDCGLDWTLFVLEGAPFLERFHVKISLHICDENGFKDRADRSNVVWEASSESIKHKNLRLLDINGFETTENLIKELWGYSEFTCMIRNRAKIAMVFISIRHLCPELYSPNNEAEKDLLRQQLLQGFSSSIEITIG</sequence>
<dbReference type="PANTHER" id="PTHR32153">
    <property type="entry name" value="OJ000223_09.16 PROTEIN"/>
    <property type="match status" value="1"/>
</dbReference>